<dbReference type="GO" id="GO:0005524">
    <property type="term" value="F:ATP binding"/>
    <property type="evidence" value="ECO:0007669"/>
    <property type="project" value="InterPro"/>
</dbReference>
<feature type="chain" id="PRO_5015059594" description="20 kDa chaperonin, chloroplastic" evidence="7">
    <location>
        <begin position="20"/>
        <end position="260"/>
    </location>
</feature>
<dbReference type="EMBL" id="FLQU01000466">
    <property type="protein sequence ID" value="SBS86028.1"/>
    <property type="molecule type" value="Genomic_DNA"/>
</dbReference>
<evidence type="ECO:0000256" key="6">
    <source>
        <dbReference type="RuleBase" id="RU003479"/>
    </source>
</evidence>
<evidence type="ECO:0000313" key="11">
    <source>
        <dbReference type="Proteomes" id="UP000078560"/>
    </source>
</evidence>
<dbReference type="InterPro" id="IPR037124">
    <property type="entry name" value="Chaperonin_GroES_sf"/>
</dbReference>
<gene>
    <name evidence="9" type="ORF">POVCU1_032090</name>
    <name evidence="8" type="ORF">POVCU2_0034820</name>
</gene>
<dbReference type="PANTHER" id="PTHR10772">
    <property type="entry name" value="10 KDA HEAT SHOCK PROTEIN"/>
    <property type="match status" value="1"/>
</dbReference>
<evidence type="ECO:0000256" key="7">
    <source>
        <dbReference type="SAM" id="SignalP"/>
    </source>
</evidence>
<evidence type="ECO:0000256" key="3">
    <source>
        <dbReference type="ARBA" id="ARBA00031971"/>
    </source>
</evidence>
<organism evidence="8 11">
    <name type="scientific">Plasmodium ovale curtisi</name>
    <dbReference type="NCBI Taxonomy" id="864141"/>
    <lineage>
        <taxon>Eukaryota</taxon>
        <taxon>Sar</taxon>
        <taxon>Alveolata</taxon>
        <taxon>Apicomplexa</taxon>
        <taxon>Aconoidasida</taxon>
        <taxon>Haemosporida</taxon>
        <taxon>Plasmodiidae</taxon>
        <taxon>Plasmodium</taxon>
        <taxon>Plasmodium (Plasmodium)</taxon>
    </lineage>
</organism>
<evidence type="ECO:0000313" key="9">
    <source>
        <dbReference type="EMBL" id="SBS96325.1"/>
    </source>
</evidence>
<reference evidence="8" key="1">
    <citation type="submission" date="2016-05" db="EMBL/GenBank/DDBJ databases">
        <authorList>
            <person name="Lavstsen T."/>
            <person name="Jespersen J.S."/>
        </authorList>
    </citation>
    <scope>NUCLEOTIDE SEQUENCE [LARGE SCALE GENOMIC DNA]</scope>
</reference>
<dbReference type="GO" id="GO:0046872">
    <property type="term" value="F:metal ion binding"/>
    <property type="evidence" value="ECO:0007669"/>
    <property type="project" value="TreeGrafter"/>
</dbReference>
<comment type="similarity">
    <text evidence="1 6">Belongs to the GroES chaperonin family.</text>
</comment>
<dbReference type="EMBL" id="FLQV01000590">
    <property type="protein sequence ID" value="SBS96325.1"/>
    <property type="molecule type" value="Genomic_DNA"/>
</dbReference>
<dbReference type="PANTHER" id="PTHR10772:SF63">
    <property type="entry name" value="20 KDA CHAPERONIN, CHLOROPLASTIC"/>
    <property type="match status" value="1"/>
</dbReference>
<evidence type="ECO:0000313" key="10">
    <source>
        <dbReference type="Proteomes" id="UP000078546"/>
    </source>
</evidence>
<reference evidence="10 11" key="2">
    <citation type="submission" date="2016-05" db="EMBL/GenBank/DDBJ databases">
        <authorList>
            <person name="Naeem Raeece"/>
        </authorList>
    </citation>
    <scope>NUCLEOTIDE SEQUENCE [LARGE SCALE GENOMIC DNA]</scope>
</reference>
<dbReference type="CDD" id="cd00320">
    <property type="entry name" value="cpn10"/>
    <property type="match status" value="2"/>
</dbReference>
<feature type="signal peptide" evidence="7">
    <location>
        <begin position="1"/>
        <end position="19"/>
    </location>
</feature>
<dbReference type="VEuPathDB" id="PlasmoDB:PocGH01_12030100"/>
<keyword evidence="2 6" id="KW-0143">Chaperone</keyword>
<dbReference type="PRINTS" id="PR00297">
    <property type="entry name" value="CHAPERONIN10"/>
</dbReference>
<dbReference type="Proteomes" id="UP000078546">
    <property type="component" value="Unassembled WGS sequence"/>
</dbReference>
<dbReference type="GO" id="GO:0005739">
    <property type="term" value="C:mitochondrion"/>
    <property type="evidence" value="ECO:0007669"/>
    <property type="project" value="TreeGrafter"/>
</dbReference>
<proteinExistence type="inferred from homology"/>
<dbReference type="Gene3D" id="2.30.33.40">
    <property type="entry name" value="GroES chaperonin"/>
    <property type="match status" value="2"/>
</dbReference>
<dbReference type="SUPFAM" id="SSF50129">
    <property type="entry name" value="GroES-like"/>
    <property type="match status" value="2"/>
</dbReference>
<dbReference type="InterPro" id="IPR020818">
    <property type="entry name" value="Chaperonin_GroES"/>
</dbReference>
<accession>A0A1A8VZU6</accession>
<evidence type="ECO:0000256" key="4">
    <source>
        <dbReference type="ARBA" id="ARBA00073031"/>
    </source>
</evidence>
<evidence type="ECO:0000256" key="5">
    <source>
        <dbReference type="ARBA" id="ARBA00079398"/>
    </source>
</evidence>
<evidence type="ECO:0000313" key="8">
    <source>
        <dbReference type="EMBL" id="SBS86028.1"/>
    </source>
</evidence>
<dbReference type="SMART" id="SM00883">
    <property type="entry name" value="Cpn10"/>
    <property type="match status" value="2"/>
</dbReference>
<protein>
    <recommendedName>
        <fullName evidence="4">20 kDa chaperonin, chloroplastic</fullName>
    </recommendedName>
    <alternativeName>
        <fullName evidence="3">Chaperonin 10</fullName>
    </alternativeName>
    <alternativeName>
        <fullName evidence="5">Protein Cpn21</fullName>
    </alternativeName>
</protein>
<dbReference type="GO" id="GO:0044183">
    <property type="term" value="F:protein folding chaperone"/>
    <property type="evidence" value="ECO:0007669"/>
    <property type="project" value="InterPro"/>
</dbReference>
<dbReference type="AlphaFoldDB" id="A0A1A8VZU6"/>
<dbReference type="FunFam" id="2.30.33.40:FF:000001">
    <property type="entry name" value="10 kDa chaperonin"/>
    <property type="match status" value="1"/>
</dbReference>
<evidence type="ECO:0000256" key="2">
    <source>
        <dbReference type="ARBA" id="ARBA00023186"/>
    </source>
</evidence>
<dbReference type="InterPro" id="IPR011032">
    <property type="entry name" value="GroES-like_sf"/>
</dbReference>
<evidence type="ECO:0000256" key="1">
    <source>
        <dbReference type="ARBA" id="ARBA00006975"/>
    </source>
</evidence>
<dbReference type="Proteomes" id="UP000078560">
    <property type="component" value="Unassembled WGS sequence"/>
</dbReference>
<sequence>MKATVVLCFILTLLRAVLGKRNVLTNNLNFVSSSPKQVQRNSSHRLRANEYKLDNKIIRGPLTPLNEFVLIQKDEAHDTTEAGVFIGDVLRKNQYVGKVLGVGTGVVNTKNGERVPIDIQIGDVVIFNPSDGNKLKYNDKECLLISNEEILAKINDASAEISPDNITPFYDRVLIKLVNTNVASDSLIIMPESKNSDKSCDGLVVAIGNGNYDTNNNKVPLDIRINDYIKFSPFSNESCEFTYKNEKYTFVKARYIMAKY</sequence>
<keyword evidence="7" id="KW-0732">Signal</keyword>
<dbReference type="GO" id="GO:0051082">
    <property type="term" value="F:unfolded protein binding"/>
    <property type="evidence" value="ECO:0007669"/>
    <property type="project" value="TreeGrafter"/>
</dbReference>
<name>A0A1A8VZU6_PLAOA</name>
<dbReference type="GO" id="GO:0051087">
    <property type="term" value="F:protein-folding chaperone binding"/>
    <property type="evidence" value="ECO:0007669"/>
    <property type="project" value="TreeGrafter"/>
</dbReference>
<dbReference type="Pfam" id="PF00166">
    <property type="entry name" value="Cpn10"/>
    <property type="match status" value="2"/>
</dbReference>